<dbReference type="InterPro" id="IPR002347">
    <property type="entry name" value="SDR_fam"/>
</dbReference>
<organism evidence="5 6">
    <name type="scientific">Marinirhabdus gelatinilytica</name>
    <dbReference type="NCBI Taxonomy" id="1703343"/>
    <lineage>
        <taxon>Bacteria</taxon>
        <taxon>Pseudomonadati</taxon>
        <taxon>Bacteroidota</taxon>
        <taxon>Flavobacteriia</taxon>
        <taxon>Flavobacteriales</taxon>
        <taxon>Flavobacteriaceae</taxon>
    </lineage>
</organism>
<dbReference type="PANTHER" id="PTHR43115">
    <property type="entry name" value="DEHYDROGENASE/REDUCTASE SDR FAMILY MEMBER 11"/>
    <property type="match status" value="1"/>
</dbReference>
<comment type="caution">
    <text evidence="5">The sequence shown here is derived from an EMBL/GenBank/DDBJ whole genome shotgun (WGS) entry which is preliminary data.</text>
</comment>
<dbReference type="Pfam" id="PF00106">
    <property type="entry name" value="adh_short"/>
    <property type="match status" value="1"/>
</dbReference>
<dbReference type="RefSeq" id="WP_115122143.1">
    <property type="nucleotide sequence ID" value="NZ_QRAO01000001.1"/>
</dbReference>
<feature type="domain" description="Ketoreductase" evidence="4">
    <location>
        <begin position="6"/>
        <end position="186"/>
    </location>
</feature>
<evidence type="ECO:0000313" key="6">
    <source>
        <dbReference type="Proteomes" id="UP000255317"/>
    </source>
</evidence>
<evidence type="ECO:0000313" key="5">
    <source>
        <dbReference type="EMBL" id="RDK88438.1"/>
    </source>
</evidence>
<dbReference type="PROSITE" id="PS00061">
    <property type="entry name" value="ADH_SHORT"/>
    <property type="match status" value="1"/>
</dbReference>
<dbReference type="InterPro" id="IPR020904">
    <property type="entry name" value="Sc_DH/Rdtase_CS"/>
</dbReference>
<reference evidence="5 6" key="1">
    <citation type="submission" date="2018-07" db="EMBL/GenBank/DDBJ databases">
        <title>Genomic Encyclopedia of Type Strains, Phase IV (KMG-IV): sequencing the most valuable type-strain genomes for metagenomic binning, comparative biology and taxonomic classification.</title>
        <authorList>
            <person name="Goeker M."/>
        </authorList>
    </citation>
    <scope>NUCLEOTIDE SEQUENCE [LARGE SCALE GENOMIC DNA]</scope>
    <source>
        <strain evidence="5 6">DSM 101478</strain>
    </source>
</reference>
<dbReference type="OrthoDB" id="9775296at2"/>
<keyword evidence="6" id="KW-1185">Reference proteome</keyword>
<dbReference type="Proteomes" id="UP000255317">
    <property type="component" value="Unassembled WGS sequence"/>
</dbReference>
<proteinExistence type="inferred from homology"/>
<dbReference type="AlphaFoldDB" id="A0A370QJ97"/>
<dbReference type="InterPro" id="IPR057326">
    <property type="entry name" value="KR_dom"/>
</dbReference>
<dbReference type="PRINTS" id="PR00080">
    <property type="entry name" value="SDRFAMILY"/>
</dbReference>
<dbReference type="GO" id="GO:0016616">
    <property type="term" value="F:oxidoreductase activity, acting on the CH-OH group of donors, NAD or NADP as acceptor"/>
    <property type="evidence" value="ECO:0007669"/>
    <property type="project" value="UniProtKB-ARBA"/>
</dbReference>
<gene>
    <name evidence="5" type="ORF">C8D94_101310</name>
</gene>
<dbReference type="FunFam" id="3.40.50.720:FF:000047">
    <property type="entry name" value="NADP-dependent L-serine/L-allo-threonine dehydrogenase"/>
    <property type="match status" value="1"/>
</dbReference>
<dbReference type="PRINTS" id="PR00081">
    <property type="entry name" value="GDHRDH"/>
</dbReference>
<evidence type="ECO:0000259" key="4">
    <source>
        <dbReference type="SMART" id="SM00822"/>
    </source>
</evidence>
<dbReference type="InterPro" id="IPR036291">
    <property type="entry name" value="NAD(P)-bd_dom_sf"/>
</dbReference>
<dbReference type="SMART" id="SM00822">
    <property type="entry name" value="PKS_KR"/>
    <property type="match status" value="1"/>
</dbReference>
<comment type="similarity">
    <text evidence="1 3">Belongs to the short-chain dehydrogenases/reductases (SDR) family.</text>
</comment>
<protein>
    <recommendedName>
        <fullName evidence="4">Ketoreductase domain-containing protein</fullName>
    </recommendedName>
</protein>
<evidence type="ECO:0000256" key="2">
    <source>
        <dbReference type="ARBA" id="ARBA00023002"/>
    </source>
</evidence>
<name>A0A370QJ97_9FLAO</name>
<dbReference type="EMBL" id="QRAO01000001">
    <property type="protein sequence ID" value="RDK88438.1"/>
    <property type="molecule type" value="Genomic_DNA"/>
</dbReference>
<accession>A0A370QJ97</accession>
<dbReference type="SUPFAM" id="SSF51735">
    <property type="entry name" value="NAD(P)-binding Rossmann-fold domains"/>
    <property type="match status" value="1"/>
</dbReference>
<evidence type="ECO:0000256" key="1">
    <source>
        <dbReference type="ARBA" id="ARBA00006484"/>
    </source>
</evidence>
<dbReference type="PANTHER" id="PTHR43115:SF4">
    <property type="entry name" value="DEHYDROGENASE_REDUCTASE SDR FAMILY MEMBER 11"/>
    <property type="match status" value="1"/>
</dbReference>
<evidence type="ECO:0000256" key="3">
    <source>
        <dbReference type="RuleBase" id="RU000363"/>
    </source>
</evidence>
<keyword evidence="2" id="KW-0560">Oxidoreductase</keyword>
<sequence length="248" mass="27007">MNIKNKTVIITGASSGIGEATALKLSKEGANVVLAARREDRLRKLKSKIEKEGGNALVVTGDVTNKNDWQHLQKEARDTFGSIDVLINNAGLMPLSYVKNLHTDEWDTMVDVNIKGVLNGVSAVLPTMMEQKEGHIINISSVAAYKYFPGGAIYCATKSAVKMFSEGLRQELAPTYGINVTSIEPGAVDTELTETITDKELMKDMQDVMGDVEPLAPNDIADAIFYALSQPGRTNVNDVYIMPTTQKQ</sequence>
<dbReference type="Gene3D" id="3.40.50.720">
    <property type="entry name" value="NAD(P)-binding Rossmann-like Domain"/>
    <property type="match status" value="1"/>
</dbReference>